<evidence type="ECO:0000256" key="7">
    <source>
        <dbReference type="SAM" id="MobiDB-lite"/>
    </source>
</evidence>
<dbReference type="Proteomes" id="UP000605148">
    <property type="component" value="Unassembled WGS sequence"/>
</dbReference>
<dbReference type="RefSeq" id="WP_150495013.1">
    <property type="nucleotide sequence ID" value="NZ_BMFA01000002.1"/>
</dbReference>
<evidence type="ECO:0000259" key="8">
    <source>
        <dbReference type="SMART" id="SM00072"/>
    </source>
</evidence>
<dbReference type="Gene3D" id="3.40.50.300">
    <property type="entry name" value="P-loop containing nucleotide triphosphate hydrolases"/>
    <property type="match status" value="1"/>
</dbReference>
<comment type="pathway">
    <text evidence="2 6">Metabolic intermediate biosynthesis; 5-phospho-alpha-D-ribose 1-diphosphate biosynthesis; 5-phospho-alpha-D-ribose 1-diphosphate from D-ribose 5-phosphate (route II): step 3/3.</text>
</comment>
<comment type="function">
    <text evidence="6">Catalyzes the phosphorylation of ribose 1,5-bisphosphate to 5-phospho-D-ribosyl alpha-1-diphosphate (PRPP).</text>
</comment>
<dbReference type="SMART" id="SM00072">
    <property type="entry name" value="GuKc"/>
    <property type="match status" value="1"/>
</dbReference>
<dbReference type="GO" id="GO:0006015">
    <property type="term" value="P:5-phosphoribose 1-diphosphate biosynthetic process"/>
    <property type="evidence" value="ECO:0007669"/>
    <property type="project" value="UniProtKB-UniRule"/>
</dbReference>
<keyword evidence="4 6" id="KW-0547">Nucleotide-binding</keyword>
<evidence type="ECO:0000313" key="9">
    <source>
        <dbReference type="EMBL" id="GGB39257.1"/>
    </source>
</evidence>
<dbReference type="OrthoDB" id="341217at2"/>
<name>A0A916WYG1_9HYPH</name>
<keyword evidence="10" id="KW-1185">Reference proteome</keyword>
<feature type="region of interest" description="Disordered" evidence="7">
    <location>
        <begin position="1"/>
        <end position="23"/>
    </location>
</feature>
<evidence type="ECO:0000256" key="6">
    <source>
        <dbReference type="HAMAP-Rule" id="MF_00836"/>
    </source>
</evidence>
<protein>
    <recommendedName>
        <fullName evidence="6">Ribose 1,5-bisphosphate phosphokinase PhnN</fullName>
        <ecNumber evidence="6">2.7.4.23</ecNumber>
    </recommendedName>
    <alternativeName>
        <fullName evidence="6">Ribose 1,5-bisphosphokinase</fullName>
    </alternativeName>
</protein>
<proteinExistence type="inferred from homology"/>
<dbReference type="PANTHER" id="PTHR23117">
    <property type="entry name" value="GUANYLATE KINASE-RELATED"/>
    <property type="match status" value="1"/>
</dbReference>
<comment type="similarity">
    <text evidence="6">Belongs to the ribose 1,5-bisphosphokinase family.</text>
</comment>
<evidence type="ECO:0000256" key="5">
    <source>
        <dbReference type="ARBA" id="ARBA00022840"/>
    </source>
</evidence>
<dbReference type="InterPro" id="IPR012699">
    <property type="entry name" value="PhnN"/>
</dbReference>
<gene>
    <name evidence="6 9" type="primary">phnN</name>
    <name evidence="9" type="ORF">GCM10011316_09120</name>
</gene>
<dbReference type="EC" id="2.7.4.23" evidence="6"/>
<feature type="domain" description="Guanylate kinase/L-type calcium channel beta subunit" evidence="8">
    <location>
        <begin position="27"/>
        <end position="206"/>
    </location>
</feature>
<dbReference type="GO" id="GO:0005524">
    <property type="term" value="F:ATP binding"/>
    <property type="evidence" value="ECO:0007669"/>
    <property type="project" value="UniProtKB-KW"/>
</dbReference>
<evidence type="ECO:0000256" key="2">
    <source>
        <dbReference type="ARBA" id="ARBA00005069"/>
    </source>
</evidence>
<dbReference type="InterPro" id="IPR008145">
    <property type="entry name" value="GK/Ca_channel_bsu"/>
</dbReference>
<evidence type="ECO:0000256" key="3">
    <source>
        <dbReference type="ARBA" id="ARBA00022679"/>
    </source>
</evidence>
<evidence type="ECO:0000256" key="4">
    <source>
        <dbReference type="ARBA" id="ARBA00022741"/>
    </source>
</evidence>
<feature type="binding site" evidence="6">
    <location>
        <begin position="35"/>
        <end position="42"/>
    </location>
    <ligand>
        <name>ATP</name>
        <dbReference type="ChEBI" id="CHEBI:30616"/>
    </ligand>
</feature>
<dbReference type="PANTHER" id="PTHR23117:SF8">
    <property type="entry name" value="RIBOSE 1,5-BISPHOSPHATE PHOSPHOKINASE PHNN"/>
    <property type="match status" value="1"/>
</dbReference>
<reference evidence="9" key="1">
    <citation type="journal article" date="2014" name="Int. J. Syst. Evol. Microbiol.">
        <title>Complete genome sequence of Corynebacterium casei LMG S-19264T (=DSM 44701T), isolated from a smear-ripened cheese.</title>
        <authorList>
            <consortium name="US DOE Joint Genome Institute (JGI-PGF)"/>
            <person name="Walter F."/>
            <person name="Albersmeier A."/>
            <person name="Kalinowski J."/>
            <person name="Ruckert C."/>
        </authorList>
    </citation>
    <scope>NUCLEOTIDE SEQUENCE</scope>
    <source>
        <strain evidence="9">CGMCC 1.12426</strain>
    </source>
</reference>
<keyword evidence="3 6" id="KW-0808">Transferase</keyword>
<sequence length="206" mass="21711">MEAAKGSGRPAPVRDPDLPVPAGKVGPGKMVLVVGPSGSGKDTLISALKERCMGRDDLVFARRLITRSPDAASEDHDTLTMAEFDHLAASGELALSWRAHGLGYCLPKACDTAIEQGRTVIANGARRILGEANAKYARFQVILVTAPVDVLAARLAARGREGETEIRARLAQADLDVHDVPNVTRIENTGTIEAAVGQIIDALGTV</sequence>
<organism evidence="9 10">
    <name type="scientific">Roseibium aquae</name>
    <dbReference type="NCBI Taxonomy" id="1323746"/>
    <lineage>
        <taxon>Bacteria</taxon>
        <taxon>Pseudomonadati</taxon>
        <taxon>Pseudomonadota</taxon>
        <taxon>Alphaproteobacteria</taxon>
        <taxon>Hyphomicrobiales</taxon>
        <taxon>Stappiaceae</taxon>
        <taxon>Roseibium</taxon>
    </lineage>
</organism>
<dbReference type="GO" id="GO:0033863">
    <property type="term" value="F:ribose 1,5-bisphosphate phosphokinase activity"/>
    <property type="evidence" value="ECO:0007669"/>
    <property type="project" value="UniProtKB-UniRule"/>
</dbReference>
<dbReference type="InterPro" id="IPR027417">
    <property type="entry name" value="P-loop_NTPase"/>
</dbReference>
<dbReference type="Pfam" id="PF13238">
    <property type="entry name" value="AAA_18"/>
    <property type="match status" value="1"/>
</dbReference>
<dbReference type="EMBL" id="BMFA01000002">
    <property type="protein sequence ID" value="GGB39257.1"/>
    <property type="molecule type" value="Genomic_DNA"/>
</dbReference>
<dbReference type="GO" id="GO:0005829">
    <property type="term" value="C:cytosol"/>
    <property type="evidence" value="ECO:0007669"/>
    <property type="project" value="TreeGrafter"/>
</dbReference>
<dbReference type="SUPFAM" id="SSF52540">
    <property type="entry name" value="P-loop containing nucleoside triphosphate hydrolases"/>
    <property type="match status" value="1"/>
</dbReference>
<dbReference type="NCBIfam" id="TIGR02322">
    <property type="entry name" value="phosphon_PhnN"/>
    <property type="match status" value="1"/>
</dbReference>
<dbReference type="GO" id="GO:0019634">
    <property type="term" value="P:organic phosphonate metabolic process"/>
    <property type="evidence" value="ECO:0007669"/>
    <property type="project" value="UniProtKB-UniRule"/>
</dbReference>
<evidence type="ECO:0000256" key="1">
    <source>
        <dbReference type="ARBA" id="ARBA00000373"/>
    </source>
</evidence>
<evidence type="ECO:0000313" key="10">
    <source>
        <dbReference type="Proteomes" id="UP000605148"/>
    </source>
</evidence>
<comment type="catalytic activity">
    <reaction evidence="1 6">
        <text>alpha-D-ribose 1,5-bisphosphate + ATP = 5-phospho-alpha-D-ribose 1-diphosphate + ADP</text>
        <dbReference type="Rhea" id="RHEA:20109"/>
        <dbReference type="ChEBI" id="CHEBI:30616"/>
        <dbReference type="ChEBI" id="CHEBI:58017"/>
        <dbReference type="ChEBI" id="CHEBI:68688"/>
        <dbReference type="ChEBI" id="CHEBI:456216"/>
        <dbReference type="EC" id="2.7.4.23"/>
    </reaction>
</comment>
<keyword evidence="5 6" id="KW-0067">ATP-binding</keyword>
<accession>A0A916WYG1</accession>
<reference evidence="9" key="2">
    <citation type="submission" date="2020-09" db="EMBL/GenBank/DDBJ databases">
        <authorList>
            <person name="Sun Q."/>
            <person name="Zhou Y."/>
        </authorList>
    </citation>
    <scope>NUCLEOTIDE SEQUENCE</scope>
    <source>
        <strain evidence="9">CGMCC 1.12426</strain>
    </source>
</reference>
<dbReference type="AlphaFoldDB" id="A0A916WYG1"/>
<comment type="caution">
    <text evidence="9">The sequence shown here is derived from an EMBL/GenBank/DDBJ whole genome shotgun (WGS) entry which is preliminary data.</text>
</comment>
<dbReference type="HAMAP" id="MF_00836">
    <property type="entry name" value="PhnN"/>
    <property type="match status" value="1"/>
</dbReference>